<organism evidence="2">
    <name type="scientific">Darwinula stevensoni</name>
    <dbReference type="NCBI Taxonomy" id="69355"/>
    <lineage>
        <taxon>Eukaryota</taxon>
        <taxon>Metazoa</taxon>
        <taxon>Ecdysozoa</taxon>
        <taxon>Arthropoda</taxon>
        <taxon>Crustacea</taxon>
        <taxon>Oligostraca</taxon>
        <taxon>Ostracoda</taxon>
        <taxon>Podocopa</taxon>
        <taxon>Podocopida</taxon>
        <taxon>Darwinulocopina</taxon>
        <taxon>Darwinuloidea</taxon>
        <taxon>Darwinulidae</taxon>
        <taxon>Darwinula</taxon>
    </lineage>
</organism>
<feature type="transmembrane region" description="Helical" evidence="1">
    <location>
        <begin position="504"/>
        <end position="524"/>
    </location>
</feature>
<dbReference type="Proteomes" id="UP000677054">
    <property type="component" value="Unassembled WGS sequence"/>
</dbReference>
<feature type="transmembrane region" description="Helical" evidence="1">
    <location>
        <begin position="120"/>
        <end position="145"/>
    </location>
</feature>
<feature type="transmembrane region" description="Helical" evidence="1">
    <location>
        <begin position="227"/>
        <end position="249"/>
    </location>
</feature>
<accession>A0A7R8X629</accession>
<feature type="transmembrane region" description="Helical" evidence="1">
    <location>
        <begin position="418"/>
        <end position="439"/>
    </location>
</feature>
<feature type="transmembrane region" description="Helical" evidence="1">
    <location>
        <begin position="41"/>
        <end position="61"/>
    </location>
</feature>
<dbReference type="EMBL" id="CAJPEV010000117">
    <property type="protein sequence ID" value="CAG0880851.1"/>
    <property type="molecule type" value="Genomic_DNA"/>
</dbReference>
<name>A0A7R8X629_9CRUS</name>
<evidence type="ECO:0000313" key="3">
    <source>
        <dbReference type="Proteomes" id="UP000677054"/>
    </source>
</evidence>
<feature type="transmembrane region" description="Helical" evidence="1">
    <location>
        <begin position="459"/>
        <end position="483"/>
    </location>
</feature>
<evidence type="ECO:0000313" key="2">
    <source>
        <dbReference type="EMBL" id="CAD7241278.1"/>
    </source>
</evidence>
<feature type="transmembrane region" description="Helical" evidence="1">
    <location>
        <begin position="536"/>
        <end position="562"/>
    </location>
</feature>
<gene>
    <name evidence="2" type="ORF">DSTB1V02_LOCUS1278</name>
</gene>
<keyword evidence="1" id="KW-1133">Transmembrane helix</keyword>
<keyword evidence="1" id="KW-0812">Transmembrane</keyword>
<feature type="transmembrane region" description="Helical" evidence="1">
    <location>
        <begin position="367"/>
        <end position="386"/>
    </location>
</feature>
<feature type="transmembrane region" description="Helical" evidence="1">
    <location>
        <begin position="157"/>
        <end position="177"/>
    </location>
</feature>
<dbReference type="AlphaFoldDB" id="A0A7R8X629"/>
<feature type="transmembrane region" description="Helical" evidence="1">
    <location>
        <begin position="256"/>
        <end position="279"/>
    </location>
</feature>
<sequence>MLLFQPGSVEHWMPKRMDSAWGIRCLALCSGTTNLRKGGKLLGLLWSLSLAGLTVLSEVNLFRTTTNSNLDVGKKARMMRGVVTVALTLPSVLYSWWNGRELYGLFRRGLALNRGRDRPLWYWSQGMLVSCGVLYIVTAGMLVFGNPELWDSNDMKNSLFLLSVGSGSIVVAAQMVAHPLLYSWMCSEIALFQHRMTVQVRQGALKPLEWLNSRKGMEYLARDLNRVYGPLCALHLLIDGVLAILYLYLLEETAQLATWSMSSASVAVVCRAVIAFFTFPPLAIFHFSASWVSTQDELFWRTMSSAAIYVEKEETIASIYDPVVSCASQMQEWEKPEYYLALFYKARKIHFTAFGFTSMGKESFRKLLEAILTYSVVMLFTALSSVEHRMPRRMDSAWGIRCLAFCSGITDLRKGGRLLGLLWSLALAGLVVLSEVNLLRTATKSSLDVGRTARMMREIVTLILTLPSVLYSWWNGRVLLGLFRRGLALNRGRDRPLWSWSQGMLVSCGVFYSVAAGLMVYGRPVLWTSNDMKNPLFLLALGSGSIALAAQIVAHPLLYSWVCCEIGLFERRMAVQVRWRRKEA</sequence>
<reference evidence="2" key="1">
    <citation type="submission" date="2020-11" db="EMBL/GenBank/DDBJ databases">
        <authorList>
            <person name="Tran Van P."/>
        </authorList>
    </citation>
    <scope>NUCLEOTIDE SEQUENCE</scope>
</reference>
<protein>
    <submittedName>
        <fullName evidence="2">Uncharacterized protein</fullName>
    </submittedName>
</protein>
<keyword evidence="1" id="KW-0472">Membrane</keyword>
<evidence type="ECO:0000256" key="1">
    <source>
        <dbReference type="SAM" id="Phobius"/>
    </source>
</evidence>
<keyword evidence="3" id="KW-1185">Reference proteome</keyword>
<dbReference type="EMBL" id="LR899634">
    <property type="protein sequence ID" value="CAD7241278.1"/>
    <property type="molecule type" value="Genomic_DNA"/>
</dbReference>
<proteinExistence type="predicted"/>
<feature type="transmembrane region" description="Helical" evidence="1">
    <location>
        <begin position="81"/>
        <end position="97"/>
    </location>
</feature>